<dbReference type="OrthoDB" id="2856616at2759"/>
<organism evidence="2 3">
    <name type="scientific">Coprinellus micaceus</name>
    <name type="common">Glistening ink-cap mushroom</name>
    <name type="synonym">Coprinus micaceus</name>
    <dbReference type="NCBI Taxonomy" id="71717"/>
    <lineage>
        <taxon>Eukaryota</taxon>
        <taxon>Fungi</taxon>
        <taxon>Dikarya</taxon>
        <taxon>Basidiomycota</taxon>
        <taxon>Agaricomycotina</taxon>
        <taxon>Agaricomycetes</taxon>
        <taxon>Agaricomycetidae</taxon>
        <taxon>Agaricales</taxon>
        <taxon>Agaricineae</taxon>
        <taxon>Psathyrellaceae</taxon>
        <taxon>Coprinellus</taxon>
    </lineage>
</organism>
<name>A0A4Y7T842_COPMI</name>
<accession>A0A4Y7T842</accession>
<feature type="compositionally biased region" description="Pro residues" evidence="1">
    <location>
        <begin position="316"/>
        <end position="334"/>
    </location>
</feature>
<keyword evidence="3" id="KW-1185">Reference proteome</keyword>
<dbReference type="Gene3D" id="1.20.1280.50">
    <property type="match status" value="1"/>
</dbReference>
<dbReference type="AlphaFoldDB" id="A0A4Y7T842"/>
<dbReference type="EMBL" id="QPFP01000024">
    <property type="protein sequence ID" value="TEB30124.1"/>
    <property type="molecule type" value="Genomic_DNA"/>
</dbReference>
<dbReference type="Proteomes" id="UP000298030">
    <property type="component" value="Unassembled WGS sequence"/>
</dbReference>
<comment type="caution">
    <text evidence="2">The sequence shown here is derived from an EMBL/GenBank/DDBJ whole genome shotgun (WGS) entry which is preliminary data.</text>
</comment>
<feature type="compositionally biased region" description="Low complexity" evidence="1">
    <location>
        <begin position="306"/>
        <end position="315"/>
    </location>
</feature>
<feature type="region of interest" description="Disordered" evidence="1">
    <location>
        <begin position="453"/>
        <end position="493"/>
    </location>
</feature>
<evidence type="ECO:0000313" key="2">
    <source>
        <dbReference type="EMBL" id="TEB30124.1"/>
    </source>
</evidence>
<sequence>MPTTSRPTAISRVGSPSSRPFALPRIKIAASTLFSRSDSRLTELRNHNLQRGPCRLPERVLREIFDLCAATSIGRPNAELSLPSPRTHGRQSSGGDQVWSWVMISYVCRTWRKVALEYPELWRYVDFSHPRWTAVTLSRAKMQSLCVHAVVGRHNLQQLHRTLQFAHRIASVHLDSSLHHIHGLLDTLVHPNPSVGSITVRVNTAGHGVEGQVYPLPAYPLVGPDLPSMRYLELHSAPFYLISNRYVSLQELHVHDLTPCQRPTVDQFMCALSKFKDLEHLSLDNAFPLLTNSVPFPHLHSPPISPTASTHQSPSSSPPTGPFPSLPPLPPFPKSPSTFKNRRISLPHLSTLRLTGTITEITTVLNCVNLPPDTSLTCVITNLSDWHQSMPKLAQALAAHSGASANAGFPVQTLVLSGMEVDAYPTARQGMIYGGAHTAAPLISKSIRIRGFGSGKPGRKPSLRGRGPVRDGSPTGRASETRTPSLDLIIGPDSDPDFSTDEVIVGALCSAWKALTLGNVQTLVLHDLDFVTQKTWSQLMKTLPSLRVLDVTGHPPSGFIWALLLNAVACIQREERERERRDKREKKLAQRFRLRADDDWCTSPDMSPTSPLTPNPSLSRSLFVPRLADIYLHGVDCSMGGYMVASTAPVNSHANLDDSRFLDVLLACLQMRSQASAICGGSNSPWSSGSSAPPSATFTLSPGSESLSDPGSPVQFDLLPTQSKLRSVSLANCRSVAKGTALLLNEFVSHCVWDQRGMMKPEEDTGLARYRKVGQGPGAPRHYYRLRTLLDELDM</sequence>
<proteinExistence type="predicted"/>
<feature type="region of interest" description="Disordered" evidence="1">
    <location>
        <begin position="682"/>
        <end position="711"/>
    </location>
</feature>
<reference evidence="2 3" key="1">
    <citation type="journal article" date="2019" name="Nat. Ecol. Evol.">
        <title>Megaphylogeny resolves global patterns of mushroom evolution.</title>
        <authorList>
            <person name="Varga T."/>
            <person name="Krizsan K."/>
            <person name="Foldi C."/>
            <person name="Dima B."/>
            <person name="Sanchez-Garcia M."/>
            <person name="Sanchez-Ramirez S."/>
            <person name="Szollosi G.J."/>
            <person name="Szarkandi J.G."/>
            <person name="Papp V."/>
            <person name="Albert L."/>
            <person name="Andreopoulos W."/>
            <person name="Angelini C."/>
            <person name="Antonin V."/>
            <person name="Barry K.W."/>
            <person name="Bougher N.L."/>
            <person name="Buchanan P."/>
            <person name="Buyck B."/>
            <person name="Bense V."/>
            <person name="Catcheside P."/>
            <person name="Chovatia M."/>
            <person name="Cooper J."/>
            <person name="Damon W."/>
            <person name="Desjardin D."/>
            <person name="Finy P."/>
            <person name="Geml J."/>
            <person name="Haridas S."/>
            <person name="Hughes K."/>
            <person name="Justo A."/>
            <person name="Karasinski D."/>
            <person name="Kautmanova I."/>
            <person name="Kiss B."/>
            <person name="Kocsube S."/>
            <person name="Kotiranta H."/>
            <person name="LaButti K.M."/>
            <person name="Lechner B.E."/>
            <person name="Liimatainen K."/>
            <person name="Lipzen A."/>
            <person name="Lukacs Z."/>
            <person name="Mihaltcheva S."/>
            <person name="Morgado L.N."/>
            <person name="Niskanen T."/>
            <person name="Noordeloos M.E."/>
            <person name="Ohm R.A."/>
            <person name="Ortiz-Santana B."/>
            <person name="Ovrebo C."/>
            <person name="Racz N."/>
            <person name="Riley R."/>
            <person name="Savchenko A."/>
            <person name="Shiryaev A."/>
            <person name="Soop K."/>
            <person name="Spirin V."/>
            <person name="Szebenyi C."/>
            <person name="Tomsovsky M."/>
            <person name="Tulloss R.E."/>
            <person name="Uehling J."/>
            <person name="Grigoriev I.V."/>
            <person name="Vagvolgyi C."/>
            <person name="Papp T."/>
            <person name="Martin F.M."/>
            <person name="Miettinen O."/>
            <person name="Hibbett D.S."/>
            <person name="Nagy L.G."/>
        </authorList>
    </citation>
    <scope>NUCLEOTIDE SEQUENCE [LARGE SCALE GENOMIC DNA]</scope>
    <source>
        <strain evidence="2 3">FP101781</strain>
    </source>
</reference>
<feature type="compositionally biased region" description="Polar residues" evidence="1">
    <location>
        <begin position="696"/>
        <end position="709"/>
    </location>
</feature>
<evidence type="ECO:0000313" key="3">
    <source>
        <dbReference type="Proteomes" id="UP000298030"/>
    </source>
</evidence>
<evidence type="ECO:0000256" key="1">
    <source>
        <dbReference type="SAM" id="MobiDB-lite"/>
    </source>
</evidence>
<feature type="region of interest" description="Disordered" evidence="1">
    <location>
        <begin position="301"/>
        <end position="334"/>
    </location>
</feature>
<gene>
    <name evidence="2" type="ORF">FA13DRAFT_1814784</name>
</gene>
<protein>
    <submittedName>
        <fullName evidence="2">Uncharacterized protein</fullName>
    </submittedName>
</protein>
<dbReference type="STRING" id="71717.A0A4Y7T842"/>
<feature type="compositionally biased region" description="Low complexity" evidence="1">
    <location>
        <begin position="682"/>
        <end position="695"/>
    </location>
</feature>